<keyword evidence="2" id="KW-0719">Serine esterase</keyword>
<accession>A0A8J2JH52</accession>
<dbReference type="InterPro" id="IPR019826">
    <property type="entry name" value="Carboxylesterase_B_AS"/>
</dbReference>
<dbReference type="PROSITE" id="PS00122">
    <property type="entry name" value="CARBOXYLESTERASE_B_1"/>
    <property type="match status" value="1"/>
</dbReference>
<gene>
    <name evidence="7" type="ORF">AFUS01_LOCUS9431</name>
</gene>
<sequence>MATNVKSDVLEQTEIYKLPSPIVITNYGRVQGVRGCSRQGREYYKFLGVPYAAPPVGNLRFEPPEPPASWRDVKLTNKFSPECAQMEIMATGRILGKEDCLYLNVFTPKLLDNAKKLLPVMVYIYGGLFMAGSADLYNGDYFMDEDVVLVTLNYRVAALGFLNTGDEVVRGNMGLKDQLMALKWVQANIRNFGGDPKQVTIFGESAGGASVHYHMLSHQSEGLFHKAISQSADSLVRFHRAIMYPLHRTEDAFLPTIETVEHDDRFLVAHPLELMRNGSFSSVPWMAGVTSDEGLYLIARLLTNKTVASSIGPKWNDLVPLLLNYHLREDNEETATKIPIQEHLRKGSVYLYHFSYKSKKSLFPLFRVASEDDYLAAEIKLAYVLIVDFMRTYVLKDPFPLEGACHADDLPLLFNFHPLVYIRENSEHYQMSKEMVNTWASFAQDKVPLKFNGVTWPLMKPGETSLQFLNLSLPGGIIDSPLRNVQNFWKSLNLSSELAPHRIYSDL</sequence>
<reference evidence="7" key="1">
    <citation type="submission" date="2021-06" db="EMBL/GenBank/DDBJ databases">
        <authorList>
            <person name="Hodson N. C."/>
            <person name="Mongue J. A."/>
            <person name="Jaron S. K."/>
        </authorList>
    </citation>
    <scope>NUCLEOTIDE SEQUENCE</scope>
</reference>
<proteinExistence type="inferred from homology"/>
<evidence type="ECO:0000256" key="3">
    <source>
        <dbReference type="ARBA" id="ARBA00022801"/>
    </source>
</evidence>
<evidence type="ECO:0000256" key="1">
    <source>
        <dbReference type="ARBA" id="ARBA00005964"/>
    </source>
</evidence>
<evidence type="ECO:0000313" key="8">
    <source>
        <dbReference type="Proteomes" id="UP000708208"/>
    </source>
</evidence>
<dbReference type="InterPro" id="IPR002018">
    <property type="entry name" value="CarbesteraseB"/>
</dbReference>
<dbReference type="GO" id="GO:0052689">
    <property type="term" value="F:carboxylic ester hydrolase activity"/>
    <property type="evidence" value="ECO:0007669"/>
    <property type="project" value="UniProtKB-KW"/>
</dbReference>
<feature type="domain" description="Carboxylesterase type B" evidence="6">
    <location>
        <begin position="341"/>
        <end position="488"/>
    </location>
</feature>
<name>A0A8J2JH52_9HEXA</name>
<feature type="domain" description="Carboxylesterase type B" evidence="6">
    <location>
        <begin position="20"/>
        <end position="236"/>
    </location>
</feature>
<dbReference type="OrthoDB" id="19653at2759"/>
<dbReference type="EMBL" id="CAJVCH010067690">
    <property type="protein sequence ID" value="CAG7720145.1"/>
    <property type="molecule type" value="Genomic_DNA"/>
</dbReference>
<comment type="similarity">
    <text evidence="1 5">Belongs to the type-B carboxylesterase/lipase family.</text>
</comment>
<keyword evidence="3 5" id="KW-0378">Hydrolase</keyword>
<organism evidence="7 8">
    <name type="scientific">Allacma fusca</name>
    <dbReference type="NCBI Taxonomy" id="39272"/>
    <lineage>
        <taxon>Eukaryota</taxon>
        <taxon>Metazoa</taxon>
        <taxon>Ecdysozoa</taxon>
        <taxon>Arthropoda</taxon>
        <taxon>Hexapoda</taxon>
        <taxon>Collembola</taxon>
        <taxon>Symphypleona</taxon>
        <taxon>Sminthuridae</taxon>
        <taxon>Allacma</taxon>
    </lineage>
</organism>
<keyword evidence="8" id="KW-1185">Reference proteome</keyword>
<dbReference type="PROSITE" id="PS00941">
    <property type="entry name" value="CARBOXYLESTERASE_B_2"/>
    <property type="match status" value="1"/>
</dbReference>
<dbReference type="Pfam" id="PF00135">
    <property type="entry name" value="COesterase"/>
    <property type="match status" value="2"/>
</dbReference>
<evidence type="ECO:0000259" key="6">
    <source>
        <dbReference type="Pfam" id="PF00135"/>
    </source>
</evidence>
<keyword evidence="4" id="KW-0325">Glycoprotein</keyword>
<dbReference type="PANTHER" id="PTHR43142">
    <property type="entry name" value="CARBOXYLIC ESTER HYDROLASE"/>
    <property type="match status" value="1"/>
</dbReference>
<dbReference type="Proteomes" id="UP000708208">
    <property type="component" value="Unassembled WGS sequence"/>
</dbReference>
<dbReference type="AlphaFoldDB" id="A0A8J2JH52"/>
<evidence type="ECO:0000256" key="4">
    <source>
        <dbReference type="ARBA" id="ARBA00023180"/>
    </source>
</evidence>
<dbReference type="PANTHER" id="PTHR43142:SF1">
    <property type="entry name" value="CARBOXYLIC ESTER HYDROLASE"/>
    <property type="match status" value="1"/>
</dbReference>
<evidence type="ECO:0000256" key="5">
    <source>
        <dbReference type="RuleBase" id="RU361235"/>
    </source>
</evidence>
<comment type="caution">
    <text evidence="7">The sequence shown here is derived from an EMBL/GenBank/DDBJ whole genome shotgun (WGS) entry which is preliminary data.</text>
</comment>
<dbReference type="InterPro" id="IPR019819">
    <property type="entry name" value="Carboxylesterase_B_CS"/>
</dbReference>
<dbReference type="EC" id="3.1.1.-" evidence="5"/>
<protein>
    <recommendedName>
        <fullName evidence="5">Carboxylic ester hydrolase</fullName>
        <ecNumber evidence="5">3.1.1.-</ecNumber>
    </recommendedName>
</protein>
<evidence type="ECO:0000313" key="7">
    <source>
        <dbReference type="EMBL" id="CAG7720145.1"/>
    </source>
</evidence>
<evidence type="ECO:0000256" key="2">
    <source>
        <dbReference type="ARBA" id="ARBA00022487"/>
    </source>
</evidence>